<gene>
    <name evidence="4" type="ORF">AARE701A_LOCUS8900</name>
</gene>
<organism evidence="4 5">
    <name type="scientific">Arabidopsis arenosa</name>
    <name type="common">Sand rock-cress</name>
    <name type="synonym">Cardaminopsis arenosa</name>
    <dbReference type="NCBI Taxonomy" id="38785"/>
    <lineage>
        <taxon>Eukaryota</taxon>
        <taxon>Viridiplantae</taxon>
        <taxon>Streptophyta</taxon>
        <taxon>Embryophyta</taxon>
        <taxon>Tracheophyta</taxon>
        <taxon>Spermatophyta</taxon>
        <taxon>Magnoliopsida</taxon>
        <taxon>eudicotyledons</taxon>
        <taxon>Gunneridae</taxon>
        <taxon>Pentapetalae</taxon>
        <taxon>rosids</taxon>
        <taxon>malvids</taxon>
        <taxon>Brassicales</taxon>
        <taxon>Brassicaceae</taxon>
        <taxon>Camelineae</taxon>
        <taxon>Arabidopsis</taxon>
    </lineage>
</organism>
<name>A0A8S1ZZA5_ARAAE</name>
<sequence>MDQPHALVVASPGLGHLIPALELGNRLSSVLNIHVTILAITSGSSSLTETEMIHAAAARGTCEIMEVPSVDIDHLVEPDATVVTKIVTMMRAMKSAVRDAVKSMKQKPTVMIVDFFGTSLLSITDVGVTAKYVYIPSHAWFLALIVYLPVLDKVVEGEYVDIKEPMKIPGCKPVGPKELLDTMLDRSDQQYRECVQSGLEIPMSDGVLVNTWEELQGKTLAALREDMDLNRVMKVPVYPIGPIVRTNVLIEKPNCIFEWLDKQRENSVVYVCLGSGGTLSLEQTMELAWGLELSGQSFLWVLRRPVSYLGGNSKDDDQVSACLPEGFLDRTRGVGLVVTEWAPQVEILSHGSIGGFLSHCGWSSVLESLTKGVPIVAWPLYAEQWMNATLLTEEIGVAIRTSDLPSKKVIGREEVAYLVKKIVVEEDKEGRKIKAKAEEVRVSSERAWTHEPSNNKIMDQPHALLVASPGLGHLIPILELGNRLSSVLNIHVTILAVTSGSSSPTETEAIRAAAARTACEIRELPSVDIDNLVEPDATVATKIVVKMRAMKSRVRDAVESMKRKPTVMIVDFFGTGLMSVADDVGLTAKYVYDPSHAWFLAVMVYLPVLDTVVEGEYVDIKEPLKIPGCKPVGRKELMETMLDRSDQQYKECVRVGLEVPMSDGVLVNTWEELQGNTLAAFREDGELNRIMKVPVYPIGPIVRTSEHVEKLNSIFEWLDKQGERSVVYVCLGSGGTLTFEQTVELAWDLELSGQRFVWVLRRPASYLGVSSSDDDQVITSLPEGFLDRTCGVGLVVTQWAPQVEILSHRSIGGFLSHCGWSSVLESLTKGVPIVAWPLYAEQWMNATLLTEEIGVAVRTSELPSEKVIGREEVASLVRKIVAEEDEEGQKIRTKAEEVRVSSERAWSQGGSSYNSLFEWAKRCYLVS</sequence>
<dbReference type="SUPFAM" id="SSF53756">
    <property type="entry name" value="UDP-Glycosyltransferase/glycogen phosphorylase"/>
    <property type="match status" value="2"/>
</dbReference>
<keyword evidence="3" id="KW-0808">Transferase</keyword>
<dbReference type="InterPro" id="IPR035595">
    <property type="entry name" value="UDP_glycos_trans_CS"/>
</dbReference>
<evidence type="ECO:0000256" key="3">
    <source>
        <dbReference type="ARBA" id="ARBA00022679"/>
    </source>
</evidence>
<dbReference type="FunFam" id="3.40.50.2000:FF:000346">
    <property type="entry name" value="Glycosyltransferase"/>
    <property type="match status" value="2"/>
</dbReference>
<evidence type="ECO:0000256" key="1">
    <source>
        <dbReference type="ARBA" id="ARBA00009995"/>
    </source>
</evidence>
<dbReference type="Pfam" id="PF00201">
    <property type="entry name" value="UDPGT"/>
    <property type="match status" value="2"/>
</dbReference>
<dbReference type="PANTHER" id="PTHR48046">
    <property type="entry name" value="UDP-GLYCOSYLTRANSFERASE 72E1"/>
    <property type="match status" value="1"/>
</dbReference>
<dbReference type="EMBL" id="LR999453">
    <property type="protein sequence ID" value="CAE5988651.1"/>
    <property type="molecule type" value="Genomic_DNA"/>
</dbReference>
<dbReference type="AlphaFoldDB" id="A0A8S1ZZA5"/>
<dbReference type="InterPro" id="IPR002213">
    <property type="entry name" value="UDP_glucos_trans"/>
</dbReference>
<dbReference type="GO" id="GO:0008194">
    <property type="term" value="F:UDP-glycosyltransferase activity"/>
    <property type="evidence" value="ECO:0007669"/>
    <property type="project" value="InterPro"/>
</dbReference>
<evidence type="ECO:0000313" key="4">
    <source>
        <dbReference type="EMBL" id="CAE5988651.1"/>
    </source>
</evidence>
<dbReference type="CDD" id="cd03784">
    <property type="entry name" value="GT1_Gtf-like"/>
    <property type="match status" value="2"/>
</dbReference>
<evidence type="ECO:0000256" key="2">
    <source>
        <dbReference type="ARBA" id="ARBA00022676"/>
    </source>
</evidence>
<protein>
    <submittedName>
        <fullName evidence="4">Uncharacterized protein</fullName>
    </submittedName>
</protein>
<keyword evidence="5" id="KW-1185">Reference proteome</keyword>
<dbReference type="PANTHER" id="PTHR48046:SF1">
    <property type="entry name" value="GLYCOSYLTRANSFERASE-RELATED"/>
    <property type="match status" value="1"/>
</dbReference>
<accession>A0A8S1ZZA5</accession>
<reference evidence="4" key="1">
    <citation type="submission" date="2021-01" db="EMBL/GenBank/DDBJ databases">
        <authorList>
            <person name="Bezrukov I."/>
        </authorList>
    </citation>
    <scope>NUCLEOTIDE SEQUENCE</scope>
</reference>
<dbReference type="PROSITE" id="PS00375">
    <property type="entry name" value="UDPGT"/>
    <property type="match status" value="2"/>
</dbReference>
<evidence type="ECO:0000313" key="5">
    <source>
        <dbReference type="Proteomes" id="UP000682877"/>
    </source>
</evidence>
<keyword evidence="2" id="KW-0328">Glycosyltransferase</keyword>
<proteinExistence type="inferred from homology"/>
<dbReference type="Gene3D" id="3.40.50.2000">
    <property type="entry name" value="Glycogen Phosphorylase B"/>
    <property type="match status" value="4"/>
</dbReference>
<comment type="similarity">
    <text evidence="1">Belongs to the UDP-glycosyltransferase family.</text>
</comment>
<dbReference type="Proteomes" id="UP000682877">
    <property type="component" value="Chromosome 3"/>
</dbReference>